<sequence>MAIHWMHKLIYIILLVVFIWACGIENNDKSTSAKNKLPFLEDTLQFSYVDFNEISPYFALHNDTIDTAFYSIRYPQFSIQKYNDLLKPHILIEGENTAQDAADNFIMGYNEFVEDEATRQLHFAWYRKIECLITINTPLFFSMKNKLSEYTGGAHGNNYVFWSNFDILKAEKIELTDVLAENKQEELTKIAERYFIEVESIQDTTSLDSSYFFEGGKFKLNDNFGFTENHLVFYYNEYEIKPYSEGTTEVRIPYEKIHGLLNIRGKQYIESIKKN</sequence>
<keyword evidence="4" id="KW-1185">Reference proteome</keyword>
<dbReference type="Gene3D" id="3.30.565.40">
    <property type="entry name" value="Fervidobacterium nodosum Rt17-B1 like"/>
    <property type="match status" value="1"/>
</dbReference>
<protein>
    <submittedName>
        <fullName evidence="3">DUF3298 and DUF4163 domain-containing protein</fullName>
    </submittedName>
</protein>
<evidence type="ECO:0000313" key="4">
    <source>
        <dbReference type="Proteomes" id="UP000306808"/>
    </source>
</evidence>
<dbReference type="InterPro" id="IPR037126">
    <property type="entry name" value="PdaC/RsiV-like_sf"/>
</dbReference>
<accession>A0A4U0N9M4</accession>
<evidence type="ECO:0000259" key="1">
    <source>
        <dbReference type="Pfam" id="PF11738"/>
    </source>
</evidence>
<dbReference type="InterPro" id="IPR025303">
    <property type="entry name" value="PdaC"/>
</dbReference>
<dbReference type="EMBL" id="SUME01000013">
    <property type="protein sequence ID" value="TJZ50589.1"/>
    <property type="molecule type" value="Genomic_DNA"/>
</dbReference>
<evidence type="ECO:0000313" key="3">
    <source>
        <dbReference type="EMBL" id="TJZ50589.1"/>
    </source>
</evidence>
<dbReference type="Gene3D" id="3.90.640.20">
    <property type="entry name" value="Heat-shock cognate protein, ATPase"/>
    <property type="match status" value="1"/>
</dbReference>
<dbReference type="Proteomes" id="UP000306808">
    <property type="component" value="Unassembled WGS sequence"/>
</dbReference>
<dbReference type="Pfam" id="PF11738">
    <property type="entry name" value="DUF3298"/>
    <property type="match status" value="1"/>
</dbReference>
<dbReference type="RefSeq" id="WP_136903426.1">
    <property type="nucleotide sequence ID" value="NZ_SUME01000013.1"/>
</dbReference>
<name>A0A4U0N9M4_9SPHI</name>
<feature type="domain" description="DUF3298" evidence="1">
    <location>
        <begin position="177"/>
        <end position="255"/>
    </location>
</feature>
<dbReference type="InterPro" id="IPR021729">
    <property type="entry name" value="DUF3298"/>
</dbReference>
<proteinExistence type="predicted"/>
<dbReference type="Pfam" id="PF13739">
    <property type="entry name" value="PdaC"/>
    <property type="match status" value="1"/>
</dbReference>
<gene>
    <name evidence="3" type="ORF">FAZ15_21455</name>
</gene>
<dbReference type="OrthoDB" id="594879at2"/>
<organism evidence="3 4">
    <name type="scientific">Sphingobacterium olei</name>
    <dbReference type="NCBI Taxonomy" id="2571155"/>
    <lineage>
        <taxon>Bacteria</taxon>
        <taxon>Pseudomonadati</taxon>
        <taxon>Bacteroidota</taxon>
        <taxon>Sphingobacteriia</taxon>
        <taxon>Sphingobacteriales</taxon>
        <taxon>Sphingobacteriaceae</taxon>
        <taxon>Sphingobacterium</taxon>
    </lineage>
</organism>
<comment type="caution">
    <text evidence="3">The sequence shown here is derived from an EMBL/GenBank/DDBJ whole genome shotgun (WGS) entry which is preliminary data.</text>
</comment>
<evidence type="ECO:0000259" key="2">
    <source>
        <dbReference type="Pfam" id="PF13739"/>
    </source>
</evidence>
<reference evidence="3 4" key="1">
    <citation type="submission" date="2019-04" db="EMBL/GenBank/DDBJ databases">
        <title>Sphingobacterium olei sp. nov., isolated from oil-contaminated soil.</title>
        <authorList>
            <person name="Liu B."/>
        </authorList>
    </citation>
    <scope>NUCLEOTIDE SEQUENCE [LARGE SCALE GENOMIC DNA]</scope>
    <source>
        <strain evidence="3 4">HAL-9</strain>
    </source>
</reference>
<feature type="domain" description="Deacetylase PdaC" evidence="2">
    <location>
        <begin position="69"/>
        <end position="157"/>
    </location>
</feature>
<dbReference type="AlphaFoldDB" id="A0A4U0N9M4"/>